<evidence type="ECO:0000313" key="2">
    <source>
        <dbReference type="EMBL" id="KAL0367768.1"/>
    </source>
</evidence>
<reference evidence="2" key="2">
    <citation type="journal article" date="2024" name="Plant">
        <title>Genomic evolution and insights into agronomic trait innovations of Sesamum species.</title>
        <authorList>
            <person name="Miao H."/>
            <person name="Wang L."/>
            <person name="Qu L."/>
            <person name="Liu H."/>
            <person name="Sun Y."/>
            <person name="Le M."/>
            <person name="Wang Q."/>
            <person name="Wei S."/>
            <person name="Zheng Y."/>
            <person name="Lin W."/>
            <person name="Duan Y."/>
            <person name="Cao H."/>
            <person name="Xiong S."/>
            <person name="Wang X."/>
            <person name="Wei L."/>
            <person name="Li C."/>
            <person name="Ma Q."/>
            <person name="Ju M."/>
            <person name="Zhao R."/>
            <person name="Li G."/>
            <person name="Mu C."/>
            <person name="Tian Q."/>
            <person name="Mei H."/>
            <person name="Zhang T."/>
            <person name="Gao T."/>
            <person name="Zhang H."/>
        </authorList>
    </citation>
    <scope>NUCLEOTIDE SEQUENCE</scope>
    <source>
        <strain evidence="2">G02</strain>
    </source>
</reference>
<feature type="region of interest" description="Disordered" evidence="1">
    <location>
        <begin position="31"/>
        <end position="56"/>
    </location>
</feature>
<accession>A0AAW2QIX8</accession>
<proteinExistence type="predicted"/>
<evidence type="ECO:0000256" key="1">
    <source>
        <dbReference type="SAM" id="MobiDB-lite"/>
    </source>
</evidence>
<name>A0AAW2QIX8_SESRA</name>
<organism evidence="2">
    <name type="scientific">Sesamum radiatum</name>
    <name type="common">Black benniseed</name>
    <dbReference type="NCBI Taxonomy" id="300843"/>
    <lineage>
        <taxon>Eukaryota</taxon>
        <taxon>Viridiplantae</taxon>
        <taxon>Streptophyta</taxon>
        <taxon>Embryophyta</taxon>
        <taxon>Tracheophyta</taxon>
        <taxon>Spermatophyta</taxon>
        <taxon>Magnoliopsida</taxon>
        <taxon>eudicotyledons</taxon>
        <taxon>Gunneridae</taxon>
        <taxon>Pentapetalae</taxon>
        <taxon>asterids</taxon>
        <taxon>lamiids</taxon>
        <taxon>Lamiales</taxon>
        <taxon>Pedaliaceae</taxon>
        <taxon>Sesamum</taxon>
    </lineage>
</organism>
<gene>
    <name evidence="2" type="ORF">Sradi_3666900</name>
</gene>
<reference evidence="2" key="1">
    <citation type="submission" date="2020-06" db="EMBL/GenBank/DDBJ databases">
        <authorList>
            <person name="Li T."/>
            <person name="Hu X."/>
            <person name="Zhang T."/>
            <person name="Song X."/>
            <person name="Zhang H."/>
            <person name="Dai N."/>
            <person name="Sheng W."/>
            <person name="Hou X."/>
            <person name="Wei L."/>
        </authorList>
    </citation>
    <scope>NUCLEOTIDE SEQUENCE</scope>
    <source>
        <strain evidence="2">G02</strain>
        <tissue evidence="2">Leaf</tissue>
    </source>
</reference>
<dbReference type="AlphaFoldDB" id="A0AAW2QIX8"/>
<comment type="caution">
    <text evidence="2">The sequence shown here is derived from an EMBL/GenBank/DDBJ whole genome shotgun (WGS) entry which is preliminary data.</text>
</comment>
<dbReference type="EMBL" id="JACGWJ010000015">
    <property type="protein sequence ID" value="KAL0367768.1"/>
    <property type="molecule type" value="Genomic_DNA"/>
</dbReference>
<sequence length="83" mass="8846">MTPKRAGDNSLDEVLEKVLRRGRRCYVEGGSATRSADLGSGDTSAKGAETDAPPSGLGCPCKKLEEPGYCHVFPQPFVCSQRC</sequence>
<protein>
    <submittedName>
        <fullName evidence="2">Uncharacterized protein</fullName>
    </submittedName>
</protein>